<evidence type="ECO:0000313" key="8">
    <source>
        <dbReference type="EMBL" id="KAK2156005.1"/>
    </source>
</evidence>
<comment type="catalytic activity">
    <reaction evidence="5">
        <text>a 3'-end uridylyl-uridine-RNA = a 3'-end 2',3'-cyclophospho-uridine-RNA + uridine</text>
        <dbReference type="Rhea" id="RHEA:46052"/>
        <dbReference type="Rhea" id="RHEA-COMP:17384"/>
        <dbReference type="Rhea" id="RHEA-COMP:17385"/>
        <dbReference type="ChEBI" id="CHEBI:16704"/>
        <dbReference type="ChEBI" id="CHEBI:85643"/>
        <dbReference type="ChEBI" id="CHEBI:85644"/>
    </reaction>
    <physiologicalReaction direction="left-to-right" evidence="5">
        <dbReference type="Rhea" id="RHEA:46053"/>
    </physiologicalReaction>
</comment>
<dbReference type="HAMAP" id="MF_03040">
    <property type="entry name" value="USB1"/>
    <property type="match status" value="1"/>
</dbReference>
<protein>
    <recommendedName>
        <fullName evidence="6">U6 snRNA phosphodiesterase</fullName>
        <ecNumber evidence="6">3.1.4.-</ecNumber>
    </recommendedName>
</protein>
<dbReference type="PANTHER" id="PTHR13522:SF3">
    <property type="entry name" value="U6 SNRNA PHOSPHODIESTERASE 1"/>
    <property type="match status" value="1"/>
</dbReference>
<dbReference type="Pfam" id="PF09749">
    <property type="entry name" value="HVSL"/>
    <property type="match status" value="1"/>
</dbReference>
<evidence type="ECO:0000256" key="1">
    <source>
        <dbReference type="ARBA" id="ARBA00022722"/>
    </source>
</evidence>
<evidence type="ECO:0000256" key="3">
    <source>
        <dbReference type="ARBA" id="ARBA00023239"/>
    </source>
</evidence>
<comment type="similarity">
    <text evidence="6">Belongs to the 2H phosphoesterase superfamily. USB1 family.</text>
</comment>
<proteinExistence type="inferred from homology"/>
<dbReference type="Gene3D" id="3.90.1140.10">
    <property type="entry name" value="Cyclic phosphodiesterase"/>
    <property type="match status" value="1"/>
</dbReference>
<gene>
    <name evidence="8" type="ORF">LSH36_224g05029</name>
</gene>
<evidence type="ECO:0000313" key="9">
    <source>
        <dbReference type="Proteomes" id="UP001208570"/>
    </source>
</evidence>
<dbReference type="Proteomes" id="UP001208570">
    <property type="component" value="Unassembled WGS sequence"/>
</dbReference>
<dbReference type="PANTHER" id="PTHR13522">
    <property type="entry name" value="U6 SNRNA PHOSPHODIESTERASE 1"/>
    <property type="match status" value="1"/>
</dbReference>
<evidence type="ECO:0000256" key="6">
    <source>
        <dbReference type="HAMAP-Rule" id="MF_03040"/>
    </source>
</evidence>
<comment type="function">
    <text evidence="6">Phosphodiesterase responsible for the U6 snRNA 3' end processing. Acts as an exoribonuclease (RNase) responsible for trimming the poly(U) tract of the last nucleotides in the pre-U6 snRNA molecule, leading to the formation of mature U6 snRNA.</text>
</comment>
<dbReference type="InterPro" id="IPR027521">
    <property type="entry name" value="Usb1"/>
</dbReference>
<reference evidence="8" key="1">
    <citation type="journal article" date="2023" name="Mol. Biol. Evol.">
        <title>Third-Generation Sequencing Reveals the Adaptive Role of the Epigenome in Three Deep-Sea Polychaetes.</title>
        <authorList>
            <person name="Perez M."/>
            <person name="Aroh O."/>
            <person name="Sun Y."/>
            <person name="Lan Y."/>
            <person name="Juniper S.K."/>
            <person name="Young C.R."/>
            <person name="Angers B."/>
            <person name="Qian P.Y."/>
        </authorList>
    </citation>
    <scope>NUCLEOTIDE SEQUENCE</scope>
    <source>
        <strain evidence="8">P08H-3</strain>
    </source>
</reference>
<dbReference type="AlphaFoldDB" id="A0AAD9JP45"/>
<organism evidence="8 9">
    <name type="scientific">Paralvinella palmiformis</name>
    <dbReference type="NCBI Taxonomy" id="53620"/>
    <lineage>
        <taxon>Eukaryota</taxon>
        <taxon>Metazoa</taxon>
        <taxon>Spiralia</taxon>
        <taxon>Lophotrochozoa</taxon>
        <taxon>Annelida</taxon>
        <taxon>Polychaeta</taxon>
        <taxon>Sedentaria</taxon>
        <taxon>Canalipalpata</taxon>
        <taxon>Terebellida</taxon>
        <taxon>Terebelliformia</taxon>
        <taxon>Alvinellidae</taxon>
        <taxon>Paralvinella</taxon>
    </lineage>
</organism>
<keyword evidence="3" id="KW-0456">Lyase</keyword>
<comment type="subcellular location">
    <subcellularLocation>
        <location evidence="6">Nucleus</location>
    </subcellularLocation>
</comment>
<feature type="region of interest" description="Disordered" evidence="7">
    <location>
        <begin position="1"/>
        <end position="49"/>
    </location>
</feature>
<accession>A0AAD9JP45</accession>
<dbReference type="EMBL" id="JAODUP010000224">
    <property type="protein sequence ID" value="KAK2156005.1"/>
    <property type="molecule type" value="Genomic_DNA"/>
</dbReference>
<feature type="compositionally biased region" description="Basic and acidic residues" evidence="7">
    <location>
        <begin position="21"/>
        <end position="40"/>
    </location>
</feature>
<comment type="caution">
    <text evidence="8">The sequence shown here is derived from an EMBL/GenBank/DDBJ whole genome shotgun (WGS) entry which is preliminary data.</text>
</comment>
<keyword evidence="1 6" id="KW-0540">Nuclease</keyword>
<keyword evidence="9" id="KW-1185">Reference proteome</keyword>
<evidence type="ECO:0000256" key="2">
    <source>
        <dbReference type="ARBA" id="ARBA00022801"/>
    </source>
</evidence>
<evidence type="ECO:0000256" key="7">
    <source>
        <dbReference type="SAM" id="MobiDB-lite"/>
    </source>
</evidence>
<keyword evidence="2 6" id="KW-0378">Hydrolase</keyword>
<keyword evidence="4 6" id="KW-0539">Nucleus</keyword>
<feature type="active site" description="Proton donor/acceptor" evidence="6">
    <location>
        <position position="218"/>
    </location>
</feature>
<evidence type="ECO:0000256" key="5">
    <source>
        <dbReference type="ARBA" id="ARBA00029300"/>
    </source>
</evidence>
<dbReference type="InterPro" id="IPR009097">
    <property type="entry name" value="Cyclic_Pdiesterase"/>
</dbReference>
<feature type="active site" description="Proton donor/acceptor" evidence="6">
    <location>
        <position position="130"/>
    </location>
</feature>
<dbReference type="GO" id="GO:0034477">
    <property type="term" value="P:U6 snRNA 3'-end processing"/>
    <property type="evidence" value="ECO:0007669"/>
    <property type="project" value="UniProtKB-UniRule"/>
</dbReference>
<dbReference type="GO" id="GO:0016829">
    <property type="term" value="F:lyase activity"/>
    <property type="evidence" value="ECO:0007669"/>
    <property type="project" value="UniProtKB-KW"/>
</dbReference>
<dbReference type="SUPFAM" id="SSF55144">
    <property type="entry name" value="LigT-like"/>
    <property type="match status" value="1"/>
</dbReference>
<sequence length="276" mass="31768">MELISGYSSESDDENIDDDKLEARNNLKRESSTTNDDKTSKKLKFGKQMGSRLPLPTDIQSMFVAEPETKNDPEQHDGRIRTFSHERGNWASFVYAYVSPFQEECFRDITQYLIDVLRPVGDFHACEDFHLSLSRTFVLRHHWIEPLVKCLKQKLAVCQRITLVCGDLEWYCNDEETRTFLAMHVADEAKILTSYTKSIDSVLEDFKLPPYYEDPSFHISLAWCLGDVRERLKKHVPISDIETKVSETGELVEGLEVGELRLKTGNRIVSLPLSKS</sequence>
<evidence type="ECO:0000256" key="4">
    <source>
        <dbReference type="ARBA" id="ARBA00023242"/>
    </source>
</evidence>
<dbReference type="GO" id="GO:0005634">
    <property type="term" value="C:nucleus"/>
    <property type="evidence" value="ECO:0007669"/>
    <property type="project" value="UniProtKB-SubCell"/>
</dbReference>
<name>A0AAD9JP45_9ANNE</name>
<feature type="compositionally biased region" description="Acidic residues" evidence="7">
    <location>
        <begin position="10"/>
        <end position="20"/>
    </location>
</feature>
<dbReference type="EC" id="3.1.4.-" evidence="6"/>
<dbReference type="GO" id="GO:1990838">
    <property type="term" value="F:poly(U)-specific exoribonuclease activity, producing 3' uridine cyclic phosphate ends"/>
    <property type="evidence" value="ECO:0007669"/>
    <property type="project" value="UniProtKB-UniRule"/>
</dbReference>